<reference evidence="2 3" key="1">
    <citation type="journal article" date="2016" name="Nat. Commun.">
        <title>Thousands of microbial genomes shed light on interconnected biogeochemical processes in an aquifer system.</title>
        <authorList>
            <person name="Anantharaman K."/>
            <person name="Brown C.T."/>
            <person name="Hug L.A."/>
            <person name="Sharon I."/>
            <person name="Castelle C.J."/>
            <person name="Probst A.J."/>
            <person name="Thomas B.C."/>
            <person name="Singh A."/>
            <person name="Wilkins M.J."/>
            <person name="Karaoz U."/>
            <person name="Brodie E.L."/>
            <person name="Williams K.H."/>
            <person name="Hubbard S.S."/>
            <person name="Banfield J.F."/>
        </authorList>
    </citation>
    <scope>NUCLEOTIDE SEQUENCE [LARGE SCALE GENOMIC DNA]</scope>
</reference>
<dbReference type="InterPro" id="IPR036116">
    <property type="entry name" value="FN3_sf"/>
</dbReference>
<evidence type="ECO:0000313" key="3">
    <source>
        <dbReference type="Proteomes" id="UP000178187"/>
    </source>
</evidence>
<dbReference type="InterPro" id="IPR003961">
    <property type="entry name" value="FN3_dom"/>
</dbReference>
<comment type="caution">
    <text evidence="2">The sequence shown here is derived from an EMBL/GenBank/DDBJ whole genome shotgun (WGS) entry which is preliminary data.</text>
</comment>
<feature type="domain" description="Fibronectin type-III" evidence="1">
    <location>
        <begin position="196"/>
        <end position="294"/>
    </location>
</feature>
<dbReference type="CDD" id="cd00063">
    <property type="entry name" value="FN3"/>
    <property type="match status" value="1"/>
</dbReference>
<sequence length="394" mass="45086">MRSLPCRLRFSAQRSPGNFLAVFLIIFSLMSYPSMITAKMVLTQEGGNYRAETAVEKEELVAVQPEKPSLQTSEQFLEPGTPLSKISENEDFDISNERKLKPWFKEISVVDRGSNWARILVKAKNLLATDRAEIMYSAAGKEYSIPLKFSNQSGDFRATIRNLKSKARYLFKIVIYDENQKEVFASPYQKLETLGRISGVVSEGIGMREATIKFRLGKKQENESVELQYRGVGYQSDWQQLSAEQLKQKSGDQFEAVLSGLKPETRYLFKLEAVNQEGQVAETSDIHHFKTREMVTEVHASKVSESTAEISAKIQELKPNQQVIVEYRELLPADDNKKRPSAWERFVMKSVDQPGLYQVRLNHLKEDTTVNYRIQILENEQSLFQTTVQGFKTK</sequence>
<dbReference type="SUPFAM" id="SSF49265">
    <property type="entry name" value="Fibronectin type III"/>
    <property type="match status" value="1"/>
</dbReference>
<dbReference type="EMBL" id="MHFR01000014">
    <property type="protein sequence ID" value="OGW99109.1"/>
    <property type="molecule type" value="Genomic_DNA"/>
</dbReference>
<dbReference type="Gene3D" id="2.60.40.10">
    <property type="entry name" value="Immunoglobulins"/>
    <property type="match status" value="1"/>
</dbReference>
<organism evidence="2 3">
    <name type="scientific">Candidatus Danuiimicrobium aquiferis</name>
    <dbReference type="NCBI Taxonomy" id="1801832"/>
    <lineage>
        <taxon>Bacteria</taxon>
        <taxon>Pseudomonadati</taxon>
        <taxon>Candidatus Omnitrophota</taxon>
        <taxon>Candidatus Danuiimicrobium</taxon>
    </lineage>
</organism>
<protein>
    <recommendedName>
        <fullName evidence="1">Fibronectin type-III domain-containing protein</fullName>
    </recommendedName>
</protein>
<dbReference type="AlphaFoldDB" id="A0A1G1L2K9"/>
<evidence type="ECO:0000313" key="2">
    <source>
        <dbReference type="EMBL" id="OGW99109.1"/>
    </source>
</evidence>
<dbReference type="PROSITE" id="PS50853">
    <property type="entry name" value="FN3"/>
    <property type="match status" value="1"/>
</dbReference>
<accession>A0A1G1L2K9</accession>
<name>A0A1G1L2K9_9BACT</name>
<dbReference type="Proteomes" id="UP000178187">
    <property type="component" value="Unassembled WGS sequence"/>
</dbReference>
<gene>
    <name evidence="2" type="ORF">A3G33_07690</name>
</gene>
<dbReference type="InterPro" id="IPR013783">
    <property type="entry name" value="Ig-like_fold"/>
</dbReference>
<evidence type="ECO:0000259" key="1">
    <source>
        <dbReference type="PROSITE" id="PS50853"/>
    </source>
</evidence>
<proteinExistence type="predicted"/>